<keyword evidence="3" id="KW-1185">Reference proteome</keyword>
<evidence type="ECO:0000313" key="2">
    <source>
        <dbReference type="EMBL" id="MQT17040.1"/>
    </source>
</evidence>
<evidence type="ECO:0000256" key="1">
    <source>
        <dbReference type="SAM" id="SignalP"/>
    </source>
</evidence>
<dbReference type="AlphaFoldDB" id="A0A7C9KHN9"/>
<evidence type="ECO:0008006" key="4">
    <source>
        <dbReference type="Google" id="ProtNLM"/>
    </source>
</evidence>
<accession>A0A7C9KHN9</accession>
<reference evidence="2 3" key="1">
    <citation type="submission" date="2019-09" db="EMBL/GenBank/DDBJ databases">
        <title>Polymorphobacter sp. isolated from a lake in China.</title>
        <authorList>
            <person name="Liu Z."/>
        </authorList>
    </citation>
    <scope>NUCLEOTIDE SEQUENCE [LARGE SCALE GENOMIC DNA]</scope>
    <source>
        <strain evidence="2 3">D40P</strain>
    </source>
</reference>
<organism evidence="2 3">
    <name type="scientific">Sandarakinorhabdus fusca</name>
    <dbReference type="NCBI Taxonomy" id="1439888"/>
    <lineage>
        <taxon>Bacteria</taxon>
        <taxon>Pseudomonadati</taxon>
        <taxon>Pseudomonadota</taxon>
        <taxon>Alphaproteobacteria</taxon>
        <taxon>Sphingomonadales</taxon>
        <taxon>Sphingosinicellaceae</taxon>
        <taxon>Sandarakinorhabdus</taxon>
    </lineage>
</organism>
<protein>
    <recommendedName>
        <fullName evidence="4">Lipoprotein</fullName>
    </recommendedName>
</protein>
<feature type="chain" id="PRO_5028939863" description="Lipoprotein" evidence="1">
    <location>
        <begin position="18"/>
        <end position="130"/>
    </location>
</feature>
<name>A0A7C9KHN9_9SPHN</name>
<proteinExistence type="predicted"/>
<dbReference type="Proteomes" id="UP000481327">
    <property type="component" value="Unassembled WGS sequence"/>
</dbReference>
<keyword evidence="1" id="KW-0732">Signal</keyword>
<dbReference type="EMBL" id="WIOL01000002">
    <property type="protein sequence ID" value="MQT17040.1"/>
    <property type="molecule type" value="Genomic_DNA"/>
</dbReference>
<gene>
    <name evidence="2" type="ORF">F3168_07180</name>
</gene>
<feature type="signal peptide" evidence="1">
    <location>
        <begin position="1"/>
        <end position="17"/>
    </location>
</feature>
<evidence type="ECO:0000313" key="3">
    <source>
        <dbReference type="Proteomes" id="UP000481327"/>
    </source>
</evidence>
<comment type="caution">
    <text evidence="2">The sequence shown here is derived from an EMBL/GenBank/DDBJ whole genome shotgun (WGS) entry which is preliminary data.</text>
</comment>
<dbReference type="RefSeq" id="WP_152577465.1">
    <property type="nucleotide sequence ID" value="NZ_JAATJI010000001.1"/>
</dbReference>
<sequence>MRRVLGLALLLAACSPAAPPRPTEGAAQQAKMDAATKAYSDCITRGAGSADVAGDAAGSIANRVVLACKDQRNALMADVIAFHQIGHPKFSIDQSKAVAEASIATIEDELRQQTVVAIVQRQTADPKKVN</sequence>